<dbReference type="EMBL" id="JAGGNH010000003">
    <property type="protein sequence ID" value="KAJ0979201.1"/>
    <property type="molecule type" value="Genomic_DNA"/>
</dbReference>
<comment type="subcellular location">
    <subcellularLocation>
        <location evidence="1">Membrane</location>
        <topology evidence="1">Single-pass membrane protein</topology>
    </subcellularLocation>
</comment>
<keyword evidence="9" id="KW-0472">Membrane</keyword>
<dbReference type="InterPro" id="IPR017972">
    <property type="entry name" value="Cyt_P450_CS"/>
</dbReference>
<dbReference type="GO" id="GO:0020037">
    <property type="term" value="F:heme binding"/>
    <property type="evidence" value="ECO:0007669"/>
    <property type="project" value="InterPro"/>
</dbReference>
<evidence type="ECO:0000313" key="12">
    <source>
        <dbReference type="EMBL" id="KAJ0979201.1"/>
    </source>
</evidence>
<sequence>MPMLSYLHCIVLETLRLYPAAPLLLPHESSEDCTIAGFDVSGRTILLVNAYAVHRDPELWEDALRFRPERFLGGDEKVKLMLLFGMGRRRCPGERLSFRLVELVLGALVQCFEWERVGNEEVDMEGGGGLDMRKAVPLEAMCKSRQALINVLSQL</sequence>
<organism evidence="12 13">
    <name type="scientific">Dioscorea zingiberensis</name>
    <dbReference type="NCBI Taxonomy" id="325984"/>
    <lineage>
        <taxon>Eukaryota</taxon>
        <taxon>Viridiplantae</taxon>
        <taxon>Streptophyta</taxon>
        <taxon>Embryophyta</taxon>
        <taxon>Tracheophyta</taxon>
        <taxon>Spermatophyta</taxon>
        <taxon>Magnoliopsida</taxon>
        <taxon>Liliopsida</taxon>
        <taxon>Dioscoreales</taxon>
        <taxon>Dioscoreaceae</taxon>
        <taxon>Dioscorea</taxon>
    </lineage>
</organism>
<keyword evidence="6" id="KW-1133">Transmembrane helix</keyword>
<dbReference type="PANTHER" id="PTHR47947:SF62">
    <property type="entry name" value="CYTOCHROME P450, FAMILY 81, SUBFAMILY D, POLYPEPTIDE 5"/>
    <property type="match status" value="1"/>
</dbReference>
<dbReference type="Proteomes" id="UP001085076">
    <property type="component" value="Miscellaneous, Linkage group lg03"/>
</dbReference>
<dbReference type="GO" id="GO:0005506">
    <property type="term" value="F:iron ion binding"/>
    <property type="evidence" value="ECO:0007669"/>
    <property type="project" value="InterPro"/>
</dbReference>
<dbReference type="GO" id="GO:0016705">
    <property type="term" value="F:oxidoreductase activity, acting on paired donors, with incorporation or reduction of molecular oxygen"/>
    <property type="evidence" value="ECO:0007669"/>
    <property type="project" value="InterPro"/>
</dbReference>
<keyword evidence="5 10" id="KW-0479">Metal-binding</keyword>
<evidence type="ECO:0000256" key="2">
    <source>
        <dbReference type="ARBA" id="ARBA00010617"/>
    </source>
</evidence>
<dbReference type="Pfam" id="PF00067">
    <property type="entry name" value="p450"/>
    <property type="match status" value="1"/>
</dbReference>
<comment type="cofactor">
    <cofactor evidence="10">
        <name>heme</name>
        <dbReference type="ChEBI" id="CHEBI:30413"/>
    </cofactor>
</comment>
<evidence type="ECO:0000256" key="8">
    <source>
        <dbReference type="ARBA" id="ARBA00023004"/>
    </source>
</evidence>
<evidence type="ECO:0000256" key="9">
    <source>
        <dbReference type="ARBA" id="ARBA00023136"/>
    </source>
</evidence>
<evidence type="ECO:0000256" key="4">
    <source>
        <dbReference type="ARBA" id="ARBA00022692"/>
    </source>
</evidence>
<accession>A0A9D5HJY1</accession>
<dbReference type="InterPro" id="IPR036396">
    <property type="entry name" value="Cyt_P450_sf"/>
</dbReference>
<keyword evidence="11" id="KW-0503">Monooxygenase</keyword>
<gene>
    <name evidence="12" type="ORF">J5N97_014675</name>
</gene>
<dbReference type="OrthoDB" id="1913883at2759"/>
<evidence type="ECO:0000256" key="10">
    <source>
        <dbReference type="PIRSR" id="PIRSR602401-1"/>
    </source>
</evidence>
<dbReference type="PRINTS" id="PR00463">
    <property type="entry name" value="EP450I"/>
</dbReference>
<keyword evidence="4" id="KW-0812">Transmembrane</keyword>
<keyword evidence="8 10" id="KW-0408">Iron</keyword>
<dbReference type="InterPro" id="IPR050651">
    <property type="entry name" value="Plant_Cytochrome_P450_Monoox"/>
</dbReference>
<keyword evidence="7 11" id="KW-0560">Oxidoreductase</keyword>
<evidence type="ECO:0000256" key="11">
    <source>
        <dbReference type="RuleBase" id="RU000461"/>
    </source>
</evidence>
<feature type="binding site" description="axial binding residue" evidence="10">
    <location>
        <position position="91"/>
    </location>
    <ligand>
        <name>heme</name>
        <dbReference type="ChEBI" id="CHEBI:30413"/>
    </ligand>
    <ligandPart>
        <name>Fe</name>
        <dbReference type="ChEBI" id="CHEBI:18248"/>
    </ligandPart>
</feature>
<dbReference type="GO" id="GO:0004497">
    <property type="term" value="F:monooxygenase activity"/>
    <property type="evidence" value="ECO:0007669"/>
    <property type="project" value="UniProtKB-KW"/>
</dbReference>
<evidence type="ECO:0000256" key="5">
    <source>
        <dbReference type="ARBA" id="ARBA00022723"/>
    </source>
</evidence>
<dbReference type="InterPro" id="IPR002401">
    <property type="entry name" value="Cyt_P450_E_grp-I"/>
</dbReference>
<evidence type="ECO:0000256" key="1">
    <source>
        <dbReference type="ARBA" id="ARBA00004167"/>
    </source>
</evidence>
<evidence type="ECO:0000256" key="7">
    <source>
        <dbReference type="ARBA" id="ARBA00023002"/>
    </source>
</evidence>
<keyword evidence="13" id="KW-1185">Reference proteome</keyword>
<dbReference type="PROSITE" id="PS00086">
    <property type="entry name" value="CYTOCHROME_P450"/>
    <property type="match status" value="1"/>
</dbReference>
<comment type="caution">
    <text evidence="12">The sequence shown here is derived from an EMBL/GenBank/DDBJ whole genome shotgun (WGS) entry which is preliminary data.</text>
</comment>
<dbReference type="AlphaFoldDB" id="A0A9D5HJY1"/>
<evidence type="ECO:0000256" key="3">
    <source>
        <dbReference type="ARBA" id="ARBA00022617"/>
    </source>
</evidence>
<name>A0A9D5HJY1_9LILI</name>
<dbReference type="SUPFAM" id="SSF48264">
    <property type="entry name" value="Cytochrome P450"/>
    <property type="match status" value="1"/>
</dbReference>
<evidence type="ECO:0000313" key="13">
    <source>
        <dbReference type="Proteomes" id="UP001085076"/>
    </source>
</evidence>
<dbReference type="GO" id="GO:0016020">
    <property type="term" value="C:membrane"/>
    <property type="evidence" value="ECO:0007669"/>
    <property type="project" value="UniProtKB-SubCell"/>
</dbReference>
<reference evidence="12" key="1">
    <citation type="submission" date="2021-03" db="EMBL/GenBank/DDBJ databases">
        <authorList>
            <person name="Li Z."/>
            <person name="Yang C."/>
        </authorList>
    </citation>
    <scope>NUCLEOTIDE SEQUENCE</scope>
    <source>
        <strain evidence="12">Dzin_1.0</strain>
        <tissue evidence="12">Leaf</tissue>
    </source>
</reference>
<protein>
    <recommendedName>
        <fullName evidence="14">Cytochrome P450</fullName>
    </recommendedName>
</protein>
<comment type="similarity">
    <text evidence="2 11">Belongs to the cytochrome P450 family.</text>
</comment>
<dbReference type="Gene3D" id="1.10.630.10">
    <property type="entry name" value="Cytochrome P450"/>
    <property type="match status" value="1"/>
</dbReference>
<evidence type="ECO:0008006" key="14">
    <source>
        <dbReference type="Google" id="ProtNLM"/>
    </source>
</evidence>
<dbReference type="PANTHER" id="PTHR47947">
    <property type="entry name" value="CYTOCHROME P450 82C3-RELATED"/>
    <property type="match status" value="1"/>
</dbReference>
<evidence type="ECO:0000256" key="6">
    <source>
        <dbReference type="ARBA" id="ARBA00022989"/>
    </source>
</evidence>
<reference evidence="12" key="2">
    <citation type="journal article" date="2022" name="Hortic Res">
        <title>The genome of Dioscorea zingiberensis sheds light on the biosynthesis, origin and evolution of the medicinally important diosgenin saponins.</title>
        <authorList>
            <person name="Li Y."/>
            <person name="Tan C."/>
            <person name="Li Z."/>
            <person name="Guo J."/>
            <person name="Li S."/>
            <person name="Chen X."/>
            <person name="Wang C."/>
            <person name="Dai X."/>
            <person name="Yang H."/>
            <person name="Song W."/>
            <person name="Hou L."/>
            <person name="Xu J."/>
            <person name="Tong Z."/>
            <person name="Xu A."/>
            <person name="Yuan X."/>
            <person name="Wang W."/>
            <person name="Yang Q."/>
            <person name="Chen L."/>
            <person name="Sun Z."/>
            <person name="Wang K."/>
            <person name="Pan B."/>
            <person name="Chen J."/>
            <person name="Bao Y."/>
            <person name="Liu F."/>
            <person name="Qi X."/>
            <person name="Gang D.R."/>
            <person name="Wen J."/>
            <person name="Li J."/>
        </authorList>
    </citation>
    <scope>NUCLEOTIDE SEQUENCE</scope>
    <source>
        <strain evidence="12">Dzin_1.0</strain>
    </source>
</reference>
<proteinExistence type="inferred from homology"/>
<keyword evidence="3 10" id="KW-0349">Heme</keyword>
<dbReference type="InterPro" id="IPR001128">
    <property type="entry name" value="Cyt_P450"/>
</dbReference>